<sequence>MIYDALNKLKSTTIFNCYKHAGFVREGPGIADSISLAADNNDDDDVPLSFWSRALKERLPIENEKLEQYSPVDDDIATCEEATDENILDNVIVNSQDSDDNDVDDGPEENCPTPSVSEALKAAEELN</sequence>
<organism evidence="2 3">
    <name type="scientific">Cryptolaemus montrouzieri</name>
    <dbReference type="NCBI Taxonomy" id="559131"/>
    <lineage>
        <taxon>Eukaryota</taxon>
        <taxon>Metazoa</taxon>
        <taxon>Ecdysozoa</taxon>
        <taxon>Arthropoda</taxon>
        <taxon>Hexapoda</taxon>
        <taxon>Insecta</taxon>
        <taxon>Pterygota</taxon>
        <taxon>Neoptera</taxon>
        <taxon>Endopterygota</taxon>
        <taxon>Coleoptera</taxon>
        <taxon>Polyphaga</taxon>
        <taxon>Cucujiformia</taxon>
        <taxon>Coccinelloidea</taxon>
        <taxon>Coccinellidae</taxon>
        <taxon>Scymninae</taxon>
        <taxon>Scymnini</taxon>
        <taxon>Cryptolaemus</taxon>
    </lineage>
</organism>
<evidence type="ECO:0000313" key="2">
    <source>
        <dbReference type="EMBL" id="KAL3265877.1"/>
    </source>
</evidence>
<evidence type="ECO:0000256" key="1">
    <source>
        <dbReference type="SAM" id="MobiDB-lite"/>
    </source>
</evidence>
<proteinExistence type="predicted"/>
<reference evidence="2 3" key="1">
    <citation type="journal article" date="2021" name="BMC Biol.">
        <title>Horizontally acquired antibacterial genes associated with adaptive radiation of ladybird beetles.</title>
        <authorList>
            <person name="Li H.S."/>
            <person name="Tang X.F."/>
            <person name="Huang Y.H."/>
            <person name="Xu Z.Y."/>
            <person name="Chen M.L."/>
            <person name="Du X.Y."/>
            <person name="Qiu B.Y."/>
            <person name="Chen P.T."/>
            <person name="Zhang W."/>
            <person name="Slipinski A."/>
            <person name="Escalona H.E."/>
            <person name="Waterhouse R.M."/>
            <person name="Zwick A."/>
            <person name="Pang H."/>
        </authorList>
    </citation>
    <scope>NUCLEOTIDE SEQUENCE [LARGE SCALE GENOMIC DNA]</scope>
    <source>
        <strain evidence="2">SYSU2018</strain>
    </source>
</reference>
<feature type="compositionally biased region" description="Acidic residues" evidence="1">
    <location>
        <begin position="97"/>
        <end position="108"/>
    </location>
</feature>
<keyword evidence="3" id="KW-1185">Reference proteome</keyword>
<evidence type="ECO:0000313" key="3">
    <source>
        <dbReference type="Proteomes" id="UP001516400"/>
    </source>
</evidence>
<dbReference type="AlphaFoldDB" id="A0ABD2MHT3"/>
<gene>
    <name evidence="2" type="ORF">HHI36_010070</name>
</gene>
<name>A0ABD2MHT3_9CUCU</name>
<dbReference type="EMBL" id="JABFTP020000001">
    <property type="protein sequence ID" value="KAL3265877.1"/>
    <property type="molecule type" value="Genomic_DNA"/>
</dbReference>
<accession>A0ABD2MHT3</accession>
<comment type="caution">
    <text evidence="2">The sequence shown here is derived from an EMBL/GenBank/DDBJ whole genome shotgun (WGS) entry which is preliminary data.</text>
</comment>
<protein>
    <submittedName>
        <fullName evidence="2">Uncharacterized protein</fullName>
    </submittedName>
</protein>
<feature type="region of interest" description="Disordered" evidence="1">
    <location>
        <begin position="87"/>
        <end position="127"/>
    </location>
</feature>
<dbReference type="Proteomes" id="UP001516400">
    <property type="component" value="Unassembled WGS sequence"/>
</dbReference>